<dbReference type="Proteomes" id="UP000321638">
    <property type="component" value="Unassembled WGS sequence"/>
</dbReference>
<organism evidence="2 3">
    <name type="scientific">Vineibacter terrae</name>
    <dbReference type="NCBI Taxonomy" id="2586908"/>
    <lineage>
        <taxon>Bacteria</taxon>
        <taxon>Pseudomonadati</taxon>
        <taxon>Pseudomonadota</taxon>
        <taxon>Alphaproteobacteria</taxon>
        <taxon>Hyphomicrobiales</taxon>
        <taxon>Vineibacter</taxon>
    </lineage>
</organism>
<proteinExistence type="predicted"/>
<reference evidence="2 3" key="1">
    <citation type="submission" date="2019-06" db="EMBL/GenBank/DDBJ databases">
        <title>New taxonomy in bacterial strain CC-CFT640, isolated from vineyard.</title>
        <authorList>
            <person name="Lin S.-Y."/>
            <person name="Tsai C.-F."/>
            <person name="Young C.-C."/>
        </authorList>
    </citation>
    <scope>NUCLEOTIDE SEQUENCE [LARGE SCALE GENOMIC DNA]</scope>
    <source>
        <strain evidence="2 3">CC-CFT640</strain>
    </source>
</reference>
<name>A0A5C8PU12_9HYPH</name>
<keyword evidence="1" id="KW-0732">Signal</keyword>
<feature type="signal peptide" evidence="1">
    <location>
        <begin position="1"/>
        <end position="44"/>
    </location>
</feature>
<keyword evidence="3" id="KW-1185">Reference proteome</keyword>
<evidence type="ECO:0000313" key="2">
    <source>
        <dbReference type="EMBL" id="TXL80328.1"/>
    </source>
</evidence>
<evidence type="ECO:0000313" key="3">
    <source>
        <dbReference type="Proteomes" id="UP000321638"/>
    </source>
</evidence>
<protein>
    <recommendedName>
        <fullName evidence="4">DUF2946 domain-containing protein</fullName>
    </recommendedName>
</protein>
<feature type="chain" id="PRO_5022837114" description="DUF2946 domain-containing protein" evidence="1">
    <location>
        <begin position="45"/>
        <end position="119"/>
    </location>
</feature>
<comment type="caution">
    <text evidence="2">The sequence shown here is derived from an EMBL/GenBank/DDBJ whole genome shotgun (WGS) entry which is preliminary data.</text>
</comment>
<evidence type="ECO:0008006" key="4">
    <source>
        <dbReference type="Google" id="ProtNLM"/>
    </source>
</evidence>
<dbReference type="EMBL" id="VDUZ01000004">
    <property type="protein sequence ID" value="TXL80328.1"/>
    <property type="molecule type" value="Genomic_DNA"/>
</dbReference>
<accession>A0A5C8PU12</accession>
<dbReference type="AlphaFoldDB" id="A0A5C8PU12"/>
<sequence>MIGRQESTRGDERLLGRLRRFVSILCTLALVMAGVAHVSHAAFAASPATPAIVMDATDDGQDPAAKERLLTELCHCCAMAALPASITGSDRSSDRTLPLWIARPLLSHRHVAESPPPRT</sequence>
<dbReference type="RefSeq" id="WP_147845743.1">
    <property type="nucleotide sequence ID" value="NZ_VDUZ01000004.1"/>
</dbReference>
<evidence type="ECO:0000256" key="1">
    <source>
        <dbReference type="SAM" id="SignalP"/>
    </source>
</evidence>
<gene>
    <name evidence="2" type="ORF">FHP25_04655</name>
</gene>